<dbReference type="GO" id="GO:0005783">
    <property type="term" value="C:endoplasmic reticulum"/>
    <property type="evidence" value="ECO:0007669"/>
    <property type="project" value="TreeGrafter"/>
</dbReference>
<keyword evidence="4" id="KW-1185">Reference proteome</keyword>
<evidence type="ECO:0000313" key="3">
    <source>
        <dbReference type="EMBL" id="VDK40015.1"/>
    </source>
</evidence>
<name>A0A183D4B7_9BILA</name>
<evidence type="ECO:0000256" key="2">
    <source>
        <dbReference type="ARBA" id="ARBA00023002"/>
    </source>
</evidence>
<dbReference type="InterPro" id="IPR036291">
    <property type="entry name" value="NAD(P)-bd_dom_sf"/>
</dbReference>
<dbReference type="GO" id="GO:0016491">
    <property type="term" value="F:oxidoreductase activity"/>
    <property type="evidence" value="ECO:0007669"/>
    <property type="project" value="UniProtKB-KW"/>
</dbReference>
<evidence type="ECO:0000313" key="5">
    <source>
        <dbReference type="WBParaSite" id="GPUH_0000356401-mRNA-1"/>
    </source>
</evidence>
<dbReference type="Gene3D" id="3.40.50.720">
    <property type="entry name" value="NAD(P)-binding Rossmann-like Domain"/>
    <property type="match status" value="1"/>
</dbReference>
<dbReference type="InterPro" id="IPR051019">
    <property type="entry name" value="VLCFA-Steroid_DH"/>
</dbReference>
<dbReference type="OrthoDB" id="5545019at2759"/>
<protein>
    <submittedName>
        <fullName evidence="5">SDR family NAD(P)-dependent oxidoreductase</fullName>
    </submittedName>
</protein>
<sequence length="92" mass="10479">MVSRRKNPPIPVVTGGTDGIGKSYTIELAKRGLRKFVLIGRNEAKLEDTKAYLEDEFGAHVQTYLFDFFDGDYAELRKYIEDIDIGFVCRLS</sequence>
<comment type="similarity">
    <text evidence="1">Belongs to the short-chain dehydrogenases/reductases (SDR) family.</text>
</comment>
<organism evidence="5">
    <name type="scientific">Gongylonema pulchrum</name>
    <dbReference type="NCBI Taxonomy" id="637853"/>
    <lineage>
        <taxon>Eukaryota</taxon>
        <taxon>Metazoa</taxon>
        <taxon>Ecdysozoa</taxon>
        <taxon>Nematoda</taxon>
        <taxon>Chromadorea</taxon>
        <taxon>Rhabditida</taxon>
        <taxon>Spirurina</taxon>
        <taxon>Spiruromorpha</taxon>
        <taxon>Spiruroidea</taxon>
        <taxon>Gongylonematidae</taxon>
        <taxon>Gongylonema</taxon>
    </lineage>
</organism>
<dbReference type="EMBL" id="UYRT01006179">
    <property type="protein sequence ID" value="VDK40015.1"/>
    <property type="molecule type" value="Genomic_DNA"/>
</dbReference>
<gene>
    <name evidence="3" type="ORF">GPUH_LOCUS3558</name>
</gene>
<dbReference type="WBParaSite" id="GPUH_0000356401-mRNA-1">
    <property type="protein sequence ID" value="GPUH_0000356401-mRNA-1"/>
    <property type="gene ID" value="GPUH_0000356401"/>
</dbReference>
<reference evidence="3 4" key="2">
    <citation type="submission" date="2018-11" db="EMBL/GenBank/DDBJ databases">
        <authorList>
            <consortium name="Pathogen Informatics"/>
        </authorList>
    </citation>
    <scope>NUCLEOTIDE SEQUENCE [LARGE SCALE GENOMIC DNA]</scope>
</reference>
<dbReference type="Pfam" id="PF00106">
    <property type="entry name" value="adh_short"/>
    <property type="match status" value="1"/>
</dbReference>
<keyword evidence="2" id="KW-0560">Oxidoreductase</keyword>
<dbReference type="PANTHER" id="PTHR43899:SF13">
    <property type="entry name" value="RH59310P"/>
    <property type="match status" value="1"/>
</dbReference>
<dbReference type="SUPFAM" id="SSF51735">
    <property type="entry name" value="NAD(P)-binding Rossmann-fold domains"/>
    <property type="match status" value="1"/>
</dbReference>
<dbReference type="InterPro" id="IPR002347">
    <property type="entry name" value="SDR_fam"/>
</dbReference>
<accession>A0A183D4B7</accession>
<evidence type="ECO:0000256" key="1">
    <source>
        <dbReference type="ARBA" id="ARBA00006484"/>
    </source>
</evidence>
<evidence type="ECO:0000313" key="4">
    <source>
        <dbReference type="Proteomes" id="UP000271098"/>
    </source>
</evidence>
<dbReference type="PANTHER" id="PTHR43899">
    <property type="entry name" value="RH59310P"/>
    <property type="match status" value="1"/>
</dbReference>
<proteinExistence type="inferred from homology"/>
<dbReference type="AlphaFoldDB" id="A0A183D4B7"/>
<dbReference type="Proteomes" id="UP000271098">
    <property type="component" value="Unassembled WGS sequence"/>
</dbReference>
<reference evidence="5" key="1">
    <citation type="submission" date="2016-06" db="UniProtKB">
        <authorList>
            <consortium name="WormBaseParasite"/>
        </authorList>
    </citation>
    <scope>IDENTIFICATION</scope>
</reference>